<dbReference type="FunFam" id="3.30.450.20:FF:000099">
    <property type="entry name" value="Sensory box sensor histidine kinase"/>
    <property type="match status" value="1"/>
</dbReference>
<dbReference type="SUPFAM" id="SSF47384">
    <property type="entry name" value="Homodimeric domain of signal transducing histidine kinase"/>
    <property type="match status" value="1"/>
</dbReference>
<evidence type="ECO:0000259" key="13">
    <source>
        <dbReference type="PROSITE" id="PS50112"/>
    </source>
</evidence>
<dbReference type="InterPro" id="IPR013655">
    <property type="entry name" value="PAS_fold_3"/>
</dbReference>
<keyword evidence="6" id="KW-0808">Transferase</keyword>
<dbReference type="Gene3D" id="3.30.450.20">
    <property type="entry name" value="PAS domain"/>
    <property type="match status" value="4"/>
</dbReference>
<dbReference type="InterPro" id="IPR013656">
    <property type="entry name" value="PAS_4"/>
</dbReference>
<feature type="domain" description="PAC" evidence="14">
    <location>
        <begin position="471"/>
        <end position="525"/>
    </location>
</feature>
<keyword evidence="9" id="KW-0067">ATP-binding</keyword>
<dbReference type="PROSITE" id="PS50109">
    <property type="entry name" value="HIS_KIN"/>
    <property type="match status" value="1"/>
</dbReference>
<dbReference type="Proteomes" id="UP000252172">
    <property type="component" value="Unassembled WGS sequence"/>
</dbReference>
<evidence type="ECO:0000256" key="5">
    <source>
        <dbReference type="ARBA" id="ARBA00022553"/>
    </source>
</evidence>
<keyword evidence="4" id="KW-1003">Cell membrane</keyword>
<evidence type="ECO:0000256" key="1">
    <source>
        <dbReference type="ARBA" id="ARBA00000085"/>
    </source>
</evidence>
<dbReference type="InterPro" id="IPR003594">
    <property type="entry name" value="HATPase_dom"/>
</dbReference>
<dbReference type="InterPro" id="IPR004358">
    <property type="entry name" value="Sig_transdc_His_kin-like_C"/>
</dbReference>
<accession>A0A368MWH1</accession>
<dbReference type="GO" id="GO:0005886">
    <property type="term" value="C:plasma membrane"/>
    <property type="evidence" value="ECO:0007669"/>
    <property type="project" value="UniProtKB-SubCell"/>
</dbReference>
<evidence type="ECO:0000256" key="6">
    <source>
        <dbReference type="ARBA" id="ARBA00022679"/>
    </source>
</evidence>
<dbReference type="SUPFAM" id="SSF55785">
    <property type="entry name" value="PYP-like sensor domain (PAS domain)"/>
    <property type="match status" value="4"/>
</dbReference>
<dbReference type="InterPro" id="IPR000700">
    <property type="entry name" value="PAS-assoc_C"/>
</dbReference>
<dbReference type="Pfam" id="PF00512">
    <property type="entry name" value="HisKA"/>
    <property type="match status" value="1"/>
</dbReference>
<dbReference type="PANTHER" id="PTHR43304">
    <property type="entry name" value="PHYTOCHROME-LIKE PROTEIN CPH1"/>
    <property type="match status" value="1"/>
</dbReference>
<keyword evidence="11" id="KW-0472">Membrane</keyword>
<dbReference type="SMART" id="SM00388">
    <property type="entry name" value="HisKA"/>
    <property type="match status" value="1"/>
</dbReference>
<dbReference type="OrthoDB" id="9766459at2"/>
<dbReference type="InterPro" id="IPR036097">
    <property type="entry name" value="HisK_dim/P_sf"/>
</dbReference>
<evidence type="ECO:0000256" key="3">
    <source>
        <dbReference type="ARBA" id="ARBA00012438"/>
    </source>
</evidence>
<evidence type="ECO:0000259" key="12">
    <source>
        <dbReference type="PROSITE" id="PS50109"/>
    </source>
</evidence>
<feature type="domain" description="PAC" evidence="14">
    <location>
        <begin position="215"/>
        <end position="270"/>
    </location>
</feature>
<dbReference type="Gene3D" id="1.10.287.130">
    <property type="match status" value="1"/>
</dbReference>
<evidence type="ECO:0000256" key="10">
    <source>
        <dbReference type="ARBA" id="ARBA00023012"/>
    </source>
</evidence>
<dbReference type="InterPro" id="IPR052162">
    <property type="entry name" value="Sensor_kinase/Photoreceptor"/>
</dbReference>
<keyword evidence="5" id="KW-0597">Phosphoprotein</keyword>
<comment type="caution">
    <text evidence="15">The sequence shown here is derived from an EMBL/GenBank/DDBJ whole genome shotgun (WGS) entry which is preliminary data.</text>
</comment>
<dbReference type="GO" id="GO:0005524">
    <property type="term" value="F:ATP binding"/>
    <property type="evidence" value="ECO:0007669"/>
    <property type="project" value="UniProtKB-KW"/>
</dbReference>
<dbReference type="Pfam" id="PF08447">
    <property type="entry name" value="PAS_3"/>
    <property type="match status" value="1"/>
</dbReference>
<name>A0A368MWH1_9FLAO</name>
<dbReference type="Pfam" id="PF02518">
    <property type="entry name" value="HATPase_c"/>
    <property type="match status" value="1"/>
</dbReference>
<feature type="domain" description="PAS" evidence="13">
    <location>
        <begin position="398"/>
        <end position="468"/>
    </location>
</feature>
<evidence type="ECO:0000256" key="4">
    <source>
        <dbReference type="ARBA" id="ARBA00022475"/>
    </source>
</evidence>
<dbReference type="SMART" id="SM00091">
    <property type="entry name" value="PAS"/>
    <property type="match status" value="4"/>
</dbReference>
<dbReference type="SUPFAM" id="SSF55874">
    <property type="entry name" value="ATPase domain of HSP90 chaperone/DNA topoisomerase II/histidine kinase"/>
    <property type="match status" value="1"/>
</dbReference>
<dbReference type="CDD" id="cd00082">
    <property type="entry name" value="HisKA"/>
    <property type="match status" value="1"/>
</dbReference>
<comment type="catalytic activity">
    <reaction evidence="1">
        <text>ATP + protein L-histidine = ADP + protein N-phospho-L-histidine.</text>
        <dbReference type="EC" id="2.7.13.3"/>
    </reaction>
</comment>
<dbReference type="CDD" id="cd00130">
    <property type="entry name" value="PAS"/>
    <property type="match status" value="1"/>
</dbReference>
<keyword evidence="7" id="KW-0547">Nucleotide-binding</keyword>
<dbReference type="EC" id="2.7.13.3" evidence="3"/>
<dbReference type="RefSeq" id="WP_114304201.1">
    <property type="nucleotide sequence ID" value="NZ_QPIE01000006.1"/>
</dbReference>
<gene>
    <name evidence="15" type="ORF">DQ356_09270</name>
</gene>
<evidence type="ECO:0000256" key="9">
    <source>
        <dbReference type="ARBA" id="ARBA00022840"/>
    </source>
</evidence>
<keyword evidence="16" id="KW-1185">Reference proteome</keyword>
<reference evidence="15 16" key="1">
    <citation type="submission" date="2018-07" db="EMBL/GenBank/DDBJ databases">
        <title>Chryseobacterium lacus sp. nov., isolated from lake water.</title>
        <authorList>
            <person name="Li C.-M."/>
        </authorList>
    </citation>
    <scope>NUCLEOTIDE SEQUENCE [LARGE SCALE GENOMIC DNA]</scope>
    <source>
        <strain evidence="15 16">YLOS41</strain>
    </source>
</reference>
<feature type="domain" description="PAC" evidence="14">
    <location>
        <begin position="85"/>
        <end position="140"/>
    </location>
</feature>
<dbReference type="PROSITE" id="PS50113">
    <property type="entry name" value="PAC"/>
    <property type="match status" value="3"/>
</dbReference>
<dbReference type="InterPro" id="IPR035965">
    <property type="entry name" value="PAS-like_dom_sf"/>
</dbReference>
<dbReference type="Pfam" id="PF08448">
    <property type="entry name" value="PAS_4"/>
    <property type="match status" value="2"/>
</dbReference>
<keyword evidence="8" id="KW-0418">Kinase</keyword>
<dbReference type="InterPro" id="IPR036890">
    <property type="entry name" value="HATPase_C_sf"/>
</dbReference>
<evidence type="ECO:0000256" key="8">
    <source>
        <dbReference type="ARBA" id="ARBA00022777"/>
    </source>
</evidence>
<organism evidence="15 16">
    <name type="scientific">Chryseobacterium lacus</name>
    <dbReference type="NCBI Taxonomy" id="2058346"/>
    <lineage>
        <taxon>Bacteria</taxon>
        <taxon>Pseudomonadati</taxon>
        <taxon>Bacteroidota</taxon>
        <taxon>Flavobacteriia</taxon>
        <taxon>Flavobacteriales</taxon>
        <taxon>Weeksellaceae</taxon>
        <taxon>Chryseobacterium group</taxon>
        <taxon>Chryseobacterium</taxon>
    </lineage>
</organism>
<sequence length="745" mass="85617">MKNFLENNQLKPETLIELFGQAPVALAVLKGKDMIVEASNSLMLKYMGVNAEVIGRPIYEVQPLFNSPKFRKILLNVYENGVIHTGHEKRMTLIKNGAELTSYYDFTYSPLKNTMGEITGIITIANDVTKQVLAKQENEKIEARFRNLIMEAEIPTIFFKGKELIIDIINEKAKEYWKEKHDLTGLPLREALPELFAQPFAEILKNVYRTGKIYKEDAAKIMIPQGDEFQAVYMNLSFKPIYDSNGEIFGVLNMSLDVTEQINAKKLIEKNEERLRQFIAAFPLAMSVLRGPEFTIEMSNRGVSELWGKNNRRIGKTLIEAYPELENHFIIGYLKQAYETGRQIQIKEIEVKLPHFEKPRYMNYIFTPIDLGESENTIVSVGYDITEEIQLKRKLQESELRFKNLADTIPQIVWTAKPDGEVDYFNERWYELSGLPKDEIHIKNWKEIVHKDDLKNLEETWKRNMETGELHEVEYRLEKKDNPGTYHWYLHRGIPIKSDDGKISKWIGSTTDIHEFKTFLKQKDDFLAITSHELKTPLTSIKLYAQALERMLKQEGYEKGAEYAGKMGIQINRLNQLITDLLDVTKIQNGQLPLNKTVFDFDDLVSEVAEEAKISNGNHKIISKLGSTGLVEGDRERIQQVMQNFISNAIKYSPNKEKIVIYSHTDEEGNACFSVEDFGIGIPDNKLEKIFEQFYRVNGDSSNTFEGMGLGLYISSQIIQRSEGTIKVQSELGKGSKFSFCLPGK</sequence>
<dbReference type="InterPro" id="IPR000014">
    <property type="entry name" value="PAS"/>
</dbReference>
<dbReference type="InterPro" id="IPR003661">
    <property type="entry name" value="HisK_dim/P_dom"/>
</dbReference>
<dbReference type="FunFam" id="3.30.565.10:FF:000023">
    <property type="entry name" value="PAS domain-containing sensor histidine kinase"/>
    <property type="match status" value="1"/>
</dbReference>
<dbReference type="Gene3D" id="3.30.565.10">
    <property type="entry name" value="Histidine kinase-like ATPase, C-terminal domain"/>
    <property type="match status" value="1"/>
</dbReference>
<dbReference type="AlphaFoldDB" id="A0A368MWH1"/>
<dbReference type="NCBIfam" id="TIGR00229">
    <property type="entry name" value="sensory_box"/>
    <property type="match status" value="1"/>
</dbReference>
<evidence type="ECO:0000313" key="16">
    <source>
        <dbReference type="Proteomes" id="UP000252172"/>
    </source>
</evidence>
<keyword evidence="10" id="KW-0902">Two-component regulatory system</keyword>
<dbReference type="InterPro" id="IPR005467">
    <property type="entry name" value="His_kinase_dom"/>
</dbReference>
<protein>
    <recommendedName>
        <fullName evidence="3">histidine kinase</fullName>
        <ecNumber evidence="3">2.7.13.3</ecNumber>
    </recommendedName>
</protein>
<evidence type="ECO:0000313" key="15">
    <source>
        <dbReference type="EMBL" id="RCU42508.1"/>
    </source>
</evidence>
<evidence type="ECO:0000259" key="14">
    <source>
        <dbReference type="PROSITE" id="PS50113"/>
    </source>
</evidence>
<evidence type="ECO:0000256" key="2">
    <source>
        <dbReference type="ARBA" id="ARBA00004236"/>
    </source>
</evidence>
<comment type="subcellular location">
    <subcellularLocation>
        <location evidence="2">Cell membrane</location>
    </subcellularLocation>
</comment>
<evidence type="ECO:0000256" key="7">
    <source>
        <dbReference type="ARBA" id="ARBA00022741"/>
    </source>
</evidence>
<feature type="domain" description="Histidine kinase" evidence="12">
    <location>
        <begin position="529"/>
        <end position="745"/>
    </location>
</feature>
<dbReference type="PRINTS" id="PR00344">
    <property type="entry name" value="BCTRLSENSOR"/>
</dbReference>
<evidence type="ECO:0000256" key="11">
    <source>
        <dbReference type="ARBA" id="ARBA00023136"/>
    </source>
</evidence>
<dbReference type="PANTHER" id="PTHR43304:SF1">
    <property type="entry name" value="PAC DOMAIN-CONTAINING PROTEIN"/>
    <property type="match status" value="1"/>
</dbReference>
<dbReference type="EMBL" id="QPIE01000006">
    <property type="protein sequence ID" value="RCU42508.1"/>
    <property type="molecule type" value="Genomic_DNA"/>
</dbReference>
<proteinExistence type="predicted"/>
<dbReference type="SMART" id="SM00387">
    <property type="entry name" value="HATPase_c"/>
    <property type="match status" value="1"/>
</dbReference>
<dbReference type="PROSITE" id="PS50112">
    <property type="entry name" value="PAS"/>
    <property type="match status" value="1"/>
</dbReference>
<dbReference type="GO" id="GO:0000155">
    <property type="term" value="F:phosphorelay sensor kinase activity"/>
    <property type="evidence" value="ECO:0007669"/>
    <property type="project" value="InterPro"/>
</dbReference>